<comment type="caution">
    <text evidence="4">The sequence shown here is derived from an EMBL/GenBank/DDBJ whole genome shotgun (WGS) entry which is preliminary data.</text>
</comment>
<sequence length="1368" mass="151792">MNIVSTSNRWLNYLYKTVAILLVLLAVAISAFRLFLPYVHHYQLPLQNYLNEQANTDITIGALSMTWQGFGPSLVIGDVQIVDTENASVFIKQIELQIDFWQSLTQQNLISKNLIISEASIDVNEQLWSADSPDDSQANENMVDDEANDIDLISDVFLNQIKRFSILNSHVIVRNESIARKVRVNKLHWVNRGRRHQAQGSVVLNELSSNNLTLSIDLQGRKITNLTGQAYLQANHIDITPWLDSILVLEDDKTKTDINFSAWLDVNKSNVNRLNINFTDSNIAWFYQDKKQQLVLEKGQVLLVKGKAEGNFNLYSTPLTLKFNEHPAQHFTTMLSKKADDFSLHVSEIDAAMLAQLAPLIIENEETRELLSTMAITGKVEDLYIRNDKEQLQAIANFTNFNTHFSHGIPGLENASGQLSFVDNFLAIDFAANDGHLDFDTLFVQAFPYDSLTGKLNVAFASDGWALSVERLSFLSKEVNLSAQVNVEAPTDGEVNLALLANVSNGNAGLVGRYLPLPIMSESLVEYLNNAIVSGRIEDGQVLINGPIGNFPFTDGSGIFVVDAELSKAEFKFVEHWPAINDLIANLNFTNNSMVITGRGGSLTGLDVTGFEAAIADLSGESILTVDAEITPTDSRNIGRLMDQSPLKDSVGSALAYLQITGEVSGYFNLNLPLDDSELGLATGNILFNNNQLALQSPQLNFSEVKGQLNFANDVIDTKNLQLIWQGLPLEVAVTGNDSENYYHTNIKLNANWQQAQWLPHVPPTLRSYIQGELPLQGEISLYQHHDDGFSYDANIHSDLTNTQLLLPPPYERNNKHISMLDIVIKGESEQSEIVLDYGENLHFTGLLNHENTAFTRANLMLGEGSMALPNDGFHITTKLEYVDFAQWQALISDVLDSNAQSSAEVEQENVTPLLAKPSRIRGSVGQLKILNQELNNVTFNLLQKSEWQLLQLDSTETRSQIKIYPDWLEQGLAINAEFLKLPSSTKTADTSNELVVNVNQQGNTVMITDTLPNQPFDIQQIGPQQVPLINKTENDLIFANIPPITFHCDSCSIGLLDLGVVDFNVERTNAQTIEFNNFTAERNKTKLSLSGRWFNTAEESTTSLTGNLDVNDVEDELKAMDYESIIKDSGAKIAFNLSWPGGMHDFDVKQLDGSIKGRLDDGYLAEVSDKARIFSVLSLQSLVRKLTLDFRDIFSDGMFYSSIQGDYHLEEGLVTTHNTELNGTAGNLFMTGHTNLISGELDYDMSYKPNLTSSLPVLAWIATLNPVTFLAGVAIDQVIKSQVVSEFNFKLTGTIDSPDFKEVDRKSKSVSVDTTLPIEVDTQGSLKSPLPKSLITEPIKPLIENNTLELIPPTKSTKPANEESTVE</sequence>
<dbReference type="EMBL" id="PJAI02000001">
    <property type="protein sequence ID" value="TYK67159.1"/>
    <property type="molecule type" value="Genomic_DNA"/>
</dbReference>
<accession>A0ABY3N0Z2</accession>
<protein>
    <submittedName>
        <fullName evidence="4">TIGR02099 family protein</fullName>
    </submittedName>
</protein>
<feature type="region of interest" description="Disordered" evidence="1">
    <location>
        <begin position="1347"/>
        <end position="1368"/>
    </location>
</feature>
<reference evidence="4 5" key="1">
    <citation type="submission" date="2019-08" db="EMBL/GenBank/DDBJ databases">
        <title>Microbe sample from Colwellia echini.</title>
        <authorList>
            <person name="Christiansen L."/>
            <person name="Pathiraja D."/>
            <person name="Schultz-Johansen M."/>
            <person name="Choi I.-G."/>
            <person name="Stougaard P."/>
        </authorList>
    </citation>
    <scope>NUCLEOTIDE SEQUENCE [LARGE SCALE GENOMIC DNA]</scope>
    <source>
        <strain evidence="4 5">A3</strain>
    </source>
</reference>
<evidence type="ECO:0000256" key="1">
    <source>
        <dbReference type="SAM" id="MobiDB-lite"/>
    </source>
</evidence>
<gene>
    <name evidence="4" type="ORF">CWS31_001075</name>
</gene>
<organism evidence="4 5">
    <name type="scientific">Colwellia echini</name>
    <dbReference type="NCBI Taxonomy" id="1982103"/>
    <lineage>
        <taxon>Bacteria</taxon>
        <taxon>Pseudomonadati</taxon>
        <taxon>Pseudomonadota</taxon>
        <taxon>Gammaproteobacteria</taxon>
        <taxon>Alteromonadales</taxon>
        <taxon>Colwelliaceae</taxon>
        <taxon>Colwellia</taxon>
    </lineage>
</organism>
<evidence type="ECO:0000256" key="2">
    <source>
        <dbReference type="SAM" id="Phobius"/>
    </source>
</evidence>
<dbReference type="Proteomes" id="UP000815846">
    <property type="component" value="Unassembled WGS sequence"/>
</dbReference>
<keyword evidence="2" id="KW-1133">Transmembrane helix</keyword>
<evidence type="ECO:0000313" key="4">
    <source>
        <dbReference type="EMBL" id="TYK67159.1"/>
    </source>
</evidence>
<keyword evidence="2" id="KW-0812">Transmembrane</keyword>
<dbReference type="InterPro" id="IPR011836">
    <property type="entry name" value="YhdP"/>
</dbReference>
<dbReference type="NCBIfam" id="TIGR02099">
    <property type="entry name" value="YhdP family protein"/>
    <property type="match status" value="1"/>
</dbReference>
<feature type="domain" description="YhdP central" evidence="3">
    <location>
        <begin position="6"/>
        <end position="1300"/>
    </location>
</feature>
<keyword evidence="5" id="KW-1185">Reference proteome</keyword>
<dbReference type="RefSeq" id="WP_101343306.1">
    <property type="nucleotide sequence ID" value="NZ_PJAI02000001.1"/>
</dbReference>
<dbReference type="PANTHER" id="PTHR38690">
    <property type="entry name" value="PROTEASE-RELATED"/>
    <property type="match status" value="1"/>
</dbReference>
<dbReference type="Pfam" id="PF13116">
    <property type="entry name" value="YhdP"/>
    <property type="match status" value="1"/>
</dbReference>
<dbReference type="PANTHER" id="PTHR38690:SF1">
    <property type="entry name" value="PROTEASE"/>
    <property type="match status" value="1"/>
</dbReference>
<dbReference type="InterPro" id="IPR025263">
    <property type="entry name" value="YhdP_central"/>
</dbReference>
<name>A0ABY3N0Z2_9GAMM</name>
<evidence type="ECO:0000259" key="3">
    <source>
        <dbReference type="Pfam" id="PF13116"/>
    </source>
</evidence>
<evidence type="ECO:0000313" key="5">
    <source>
        <dbReference type="Proteomes" id="UP000815846"/>
    </source>
</evidence>
<keyword evidence="2" id="KW-0472">Membrane</keyword>
<feature type="transmembrane region" description="Helical" evidence="2">
    <location>
        <begin position="12"/>
        <end position="36"/>
    </location>
</feature>
<proteinExistence type="predicted"/>